<evidence type="ECO:0000256" key="2">
    <source>
        <dbReference type="ARBA" id="ARBA00014223"/>
    </source>
</evidence>
<dbReference type="Gene3D" id="3.80.10.10">
    <property type="entry name" value="Ribonuclease Inhibitor"/>
    <property type="match status" value="1"/>
</dbReference>
<keyword evidence="4" id="KW-0433">Leucine-rich repeat</keyword>
<dbReference type="InterPro" id="IPR001611">
    <property type="entry name" value="Leu-rich_rpt"/>
</dbReference>
<evidence type="ECO:0000313" key="7">
    <source>
        <dbReference type="EMBL" id="ACO08890.1"/>
    </source>
</evidence>
<accession>C1BIN7</accession>
<reference evidence="7" key="1">
    <citation type="submission" date="2009-03" db="EMBL/GenBank/DDBJ databases">
        <title>Osmerus mordax full-length cDNAs.</title>
        <authorList>
            <person name="von Schalburg K."/>
            <person name="Leong J."/>
            <person name="Cooper G."/>
            <person name="Davidson W.S."/>
            <person name="Koop B.F."/>
        </authorList>
    </citation>
    <scope>NUCLEOTIDE SEQUENCE</scope>
    <source>
        <tissue evidence="7">Brain</tissue>
    </source>
</reference>
<evidence type="ECO:0000256" key="3">
    <source>
        <dbReference type="ARBA" id="ARBA00022490"/>
    </source>
</evidence>
<keyword evidence="3" id="KW-0963">Cytoplasm</keyword>
<dbReference type="PROSITE" id="PS51450">
    <property type="entry name" value="LRR"/>
    <property type="match status" value="1"/>
</dbReference>
<dbReference type="PANTHER" id="PTHR46545:SF1">
    <property type="entry name" value="LEUCINE-RICH REPEAT-CONTAINING PROTEIN 51"/>
    <property type="match status" value="1"/>
</dbReference>
<gene>
    <name evidence="7" type="primary">LRC51</name>
</gene>
<dbReference type="AlphaFoldDB" id="C1BIN7"/>
<feature type="domain" description="U2A'/phosphoprotein 32 family A C-terminal" evidence="6">
    <location>
        <begin position="132"/>
        <end position="150"/>
    </location>
</feature>
<sequence length="179" mass="20311">MYGAPVDFSFKSLSSVADALNEEPNHELRPVRKNSEDKFCSRSLRLNNNFLTELSGLCETVKHYFSEPALLSWLDLSFNDISHINAVLCELPELRVLYLHGNSICNLSEVDKLGALPFLHTLTMHGNSVENENGYRRYVIAVLPQLKKFDFSAITRQERTLAQVWQRPGNRGKSGRKGT</sequence>
<dbReference type="SUPFAM" id="SSF52058">
    <property type="entry name" value="L domain-like"/>
    <property type="match status" value="1"/>
</dbReference>
<dbReference type="Pfam" id="PF14580">
    <property type="entry name" value="LRR_9"/>
    <property type="match status" value="1"/>
</dbReference>
<proteinExistence type="evidence at transcript level"/>
<evidence type="ECO:0000256" key="5">
    <source>
        <dbReference type="ARBA" id="ARBA00022737"/>
    </source>
</evidence>
<dbReference type="PANTHER" id="PTHR46545">
    <property type="entry name" value="LEUCINE-RICH REPEAT-CONTAINING PROTEIN 51"/>
    <property type="match status" value="1"/>
</dbReference>
<dbReference type="InterPro" id="IPR003603">
    <property type="entry name" value="U2A'_phosphoprotein32A_C"/>
</dbReference>
<comment type="subcellular location">
    <subcellularLocation>
        <location evidence="1">Cytoplasm</location>
    </subcellularLocation>
</comment>
<keyword evidence="5" id="KW-0677">Repeat</keyword>
<name>C1BIN7_OSMMO</name>
<evidence type="ECO:0000256" key="4">
    <source>
        <dbReference type="ARBA" id="ARBA00022614"/>
    </source>
</evidence>
<dbReference type="SMART" id="SM00446">
    <property type="entry name" value="LRRcap"/>
    <property type="match status" value="1"/>
</dbReference>
<dbReference type="GO" id="GO:0005737">
    <property type="term" value="C:cytoplasm"/>
    <property type="evidence" value="ECO:0007669"/>
    <property type="project" value="UniProtKB-SubCell"/>
</dbReference>
<organism evidence="7">
    <name type="scientific">Osmerus mordax</name>
    <name type="common">Rainbow smelt</name>
    <name type="synonym">Atherina mordax</name>
    <dbReference type="NCBI Taxonomy" id="8014"/>
    <lineage>
        <taxon>Eukaryota</taxon>
        <taxon>Metazoa</taxon>
        <taxon>Chordata</taxon>
        <taxon>Craniata</taxon>
        <taxon>Vertebrata</taxon>
        <taxon>Euteleostomi</taxon>
        <taxon>Actinopterygii</taxon>
        <taxon>Neopterygii</taxon>
        <taxon>Teleostei</taxon>
        <taxon>Stomiati</taxon>
        <taxon>Osmeriformes</taxon>
        <taxon>Osmeridae</taxon>
        <taxon>Osmerus</taxon>
    </lineage>
</organism>
<dbReference type="InterPro" id="IPR032675">
    <property type="entry name" value="LRR_dom_sf"/>
</dbReference>
<evidence type="ECO:0000256" key="1">
    <source>
        <dbReference type="ARBA" id="ARBA00004496"/>
    </source>
</evidence>
<dbReference type="EMBL" id="BT074466">
    <property type="protein sequence ID" value="ACO08890.1"/>
    <property type="molecule type" value="mRNA"/>
</dbReference>
<protein>
    <recommendedName>
        <fullName evidence="2">Leucine-rich repeat-containing protein 51</fullName>
    </recommendedName>
</protein>
<evidence type="ECO:0000259" key="6">
    <source>
        <dbReference type="SMART" id="SM00446"/>
    </source>
</evidence>